<sequence>MTMRTIRAIGASLALIGLLAACSTQPARRPRGDPTATDPSAVGSRTASTRITILATDTTAGIRWRLVSFRDPAGHACVTVDTTEDGIPACDIEVAPRYPANAAVMVKGDNAILYGRLDPVVTRLYATSQGGQRDERIESDPTSGDRFFAVVFPIGSVSDVVAVTGDGTTASLRRQIDQLRSDFQNA</sequence>
<accession>A0ABY7QF92</accession>
<feature type="chain" id="PRO_5046959086" evidence="2">
    <location>
        <begin position="27"/>
        <end position="186"/>
    </location>
</feature>
<evidence type="ECO:0000256" key="1">
    <source>
        <dbReference type="SAM" id="MobiDB-lite"/>
    </source>
</evidence>
<protein>
    <submittedName>
        <fullName evidence="3">Uncharacterized protein</fullName>
    </submittedName>
</protein>
<dbReference type="Proteomes" id="UP001212821">
    <property type="component" value="Chromosome"/>
</dbReference>
<evidence type="ECO:0000313" key="4">
    <source>
        <dbReference type="Proteomes" id="UP001212821"/>
    </source>
</evidence>
<evidence type="ECO:0000313" key="3">
    <source>
        <dbReference type="EMBL" id="WBP91370.1"/>
    </source>
</evidence>
<gene>
    <name evidence="3" type="ORF">O1G21_39505</name>
</gene>
<feature type="region of interest" description="Disordered" evidence="1">
    <location>
        <begin position="25"/>
        <end position="44"/>
    </location>
</feature>
<proteinExistence type="predicted"/>
<reference evidence="4" key="1">
    <citation type="submission" date="2022-12" db="EMBL/GenBank/DDBJ databases">
        <authorList>
            <person name="Mo P."/>
        </authorList>
    </citation>
    <scope>NUCLEOTIDE SEQUENCE [LARGE SCALE GENOMIC DNA]</scope>
    <source>
        <strain evidence="4">HUAS 3-15</strain>
    </source>
</reference>
<dbReference type="PROSITE" id="PS51257">
    <property type="entry name" value="PROKAR_LIPOPROTEIN"/>
    <property type="match status" value="1"/>
</dbReference>
<keyword evidence="4" id="KW-1185">Reference proteome</keyword>
<dbReference type="EMBL" id="CP115450">
    <property type="protein sequence ID" value="WBP91370.1"/>
    <property type="molecule type" value="Genomic_DNA"/>
</dbReference>
<keyword evidence="2" id="KW-0732">Signal</keyword>
<organism evidence="3 4">
    <name type="scientific">Kitasatospora cathayae</name>
    <dbReference type="NCBI Taxonomy" id="3004092"/>
    <lineage>
        <taxon>Bacteria</taxon>
        <taxon>Bacillati</taxon>
        <taxon>Actinomycetota</taxon>
        <taxon>Actinomycetes</taxon>
        <taxon>Kitasatosporales</taxon>
        <taxon>Streptomycetaceae</taxon>
        <taxon>Kitasatospora</taxon>
    </lineage>
</organism>
<evidence type="ECO:0000256" key="2">
    <source>
        <dbReference type="SAM" id="SignalP"/>
    </source>
</evidence>
<dbReference type="RefSeq" id="WP_270150660.1">
    <property type="nucleotide sequence ID" value="NZ_CP115450.1"/>
</dbReference>
<feature type="signal peptide" evidence="2">
    <location>
        <begin position="1"/>
        <end position="26"/>
    </location>
</feature>
<name>A0ABY7QF92_9ACTN</name>